<evidence type="ECO:0000256" key="3">
    <source>
        <dbReference type="SAM" id="MobiDB-lite"/>
    </source>
</evidence>
<sequence length="256" mass="26830">MLIAQWNILNRASDGWEAKGAVLADALVRRGVDAACLQEVPADGLDALAAAFAERGLTLAAGRLRQGRTDLCAVCWRTGALEPVGGPSGVPGVDCAIQAFDGLAVCSYHGAWGAFRQRERLDEARLLDARLSRCAAKGSVLLCGDFNAMPDEPAIRLLSGLSEAPTFWTEAQDTAAMLGRGGPYPTVLPGTSAEAAVTARSQGLNPGLVPGRRIDYMFSYGWNYGRPGGWTGGVSAEDAGPSDHALLTAETLDRDA</sequence>
<evidence type="ECO:0000313" key="6">
    <source>
        <dbReference type="Proteomes" id="UP000175684"/>
    </source>
</evidence>
<dbReference type="InterPro" id="IPR050410">
    <property type="entry name" value="CCR4/nocturin_mRNA_transcr"/>
</dbReference>
<dbReference type="PANTHER" id="PTHR12121:SF45">
    <property type="entry name" value="NOCTURNIN"/>
    <property type="match status" value="1"/>
</dbReference>
<dbReference type="AlphaFoldDB" id="A0A1E7XXT9"/>
<comment type="similarity">
    <text evidence="1">Belongs to the CCR4/nocturin family.</text>
</comment>
<feature type="domain" description="Endonuclease/exonuclease/phosphatase" evidence="4">
    <location>
        <begin position="4"/>
        <end position="244"/>
    </location>
</feature>
<evidence type="ECO:0000256" key="1">
    <source>
        <dbReference type="ARBA" id="ARBA00010774"/>
    </source>
</evidence>
<dbReference type="SUPFAM" id="SSF56219">
    <property type="entry name" value="DNase I-like"/>
    <property type="match status" value="1"/>
</dbReference>
<dbReference type="InterPro" id="IPR036691">
    <property type="entry name" value="Endo/exonu/phosph_ase_sf"/>
</dbReference>
<dbReference type="GO" id="GO:0000175">
    <property type="term" value="F:3'-5'-RNA exonuclease activity"/>
    <property type="evidence" value="ECO:0007669"/>
    <property type="project" value="TreeGrafter"/>
</dbReference>
<dbReference type="GO" id="GO:0006139">
    <property type="term" value="P:nucleobase-containing compound metabolic process"/>
    <property type="evidence" value="ECO:0007669"/>
    <property type="project" value="UniProtKB-ARBA"/>
</dbReference>
<comment type="caution">
    <text evidence="5">The sequence shown here is derived from an EMBL/GenBank/DDBJ whole genome shotgun (WGS) entry which is preliminary data.</text>
</comment>
<reference evidence="5 6" key="1">
    <citation type="submission" date="2016-07" db="EMBL/GenBank/DDBJ databases">
        <title>Draft Genome Sequence of Bifidobacterium adolescentis strain Km 4.</title>
        <authorList>
            <person name="Danilenko V.N."/>
        </authorList>
    </citation>
    <scope>NUCLEOTIDE SEQUENCE [LARGE SCALE GENOMIC DNA]</scope>
    <source>
        <strain evidence="5 6">Km 4</strain>
    </source>
</reference>
<dbReference type="EMBL" id="MAXD01000014">
    <property type="protein sequence ID" value="OFA33657.1"/>
    <property type="molecule type" value="Genomic_DNA"/>
</dbReference>
<dbReference type="Gene3D" id="3.60.10.10">
    <property type="entry name" value="Endonuclease/exonuclease/phosphatase"/>
    <property type="match status" value="1"/>
</dbReference>
<dbReference type="Proteomes" id="UP000175684">
    <property type="component" value="Unassembled WGS sequence"/>
</dbReference>
<name>A0A1E7XXT9_BIFAD</name>
<gene>
    <name evidence="5" type="ORF">BBK15_09735</name>
</gene>
<dbReference type="InterPro" id="IPR005135">
    <property type="entry name" value="Endo/exonuclease/phosphatase"/>
</dbReference>
<dbReference type="RefSeq" id="WP_070123030.1">
    <property type="nucleotide sequence ID" value="NZ_MAXD01000014.1"/>
</dbReference>
<dbReference type="OrthoDB" id="155529at2"/>
<evidence type="ECO:0000259" key="4">
    <source>
        <dbReference type="Pfam" id="PF03372"/>
    </source>
</evidence>
<dbReference type="Pfam" id="PF03372">
    <property type="entry name" value="Exo_endo_phos"/>
    <property type="match status" value="1"/>
</dbReference>
<organism evidence="5 6">
    <name type="scientific">Bifidobacterium adolescentis</name>
    <dbReference type="NCBI Taxonomy" id="1680"/>
    <lineage>
        <taxon>Bacteria</taxon>
        <taxon>Bacillati</taxon>
        <taxon>Actinomycetota</taxon>
        <taxon>Actinomycetes</taxon>
        <taxon>Bifidobacteriales</taxon>
        <taxon>Bifidobacteriaceae</taxon>
        <taxon>Bifidobacterium</taxon>
    </lineage>
</organism>
<protein>
    <recommendedName>
        <fullName evidence="4">Endonuclease/exonuclease/phosphatase domain-containing protein</fullName>
    </recommendedName>
</protein>
<keyword evidence="2" id="KW-0378">Hydrolase</keyword>
<accession>A0A1E7XXT9</accession>
<evidence type="ECO:0000256" key="2">
    <source>
        <dbReference type="ARBA" id="ARBA00022801"/>
    </source>
</evidence>
<dbReference type="PANTHER" id="PTHR12121">
    <property type="entry name" value="CARBON CATABOLITE REPRESSOR PROTEIN 4"/>
    <property type="match status" value="1"/>
</dbReference>
<evidence type="ECO:0000313" key="5">
    <source>
        <dbReference type="EMBL" id="OFA33657.1"/>
    </source>
</evidence>
<proteinExistence type="inferred from homology"/>
<feature type="region of interest" description="Disordered" evidence="3">
    <location>
        <begin position="235"/>
        <end position="256"/>
    </location>
</feature>